<feature type="signal peptide" evidence="1">
    <location>
        <begin position="1"/>
        <end position="22"/>
    </location>
</feature>
<organism evidence="2 3">
    <name type="scientific">Altererythrobacter rubellus</name>
    <dbReference type="NCBI Taxonomy" id="2173831"/>
    <lineage>
        <taxon>Bacteria</taxon>
        <taxon>Pseudomonadati</taxon>
        <taxon>Pseudomonadota</taxon>
        <taxon>Alphaproteobacteria</taxon>
        <taxon>Sphingomonadales</taxon>
        <taxon>Erythrobacteraceae</taxon>
        <taxon>Altererythrobacter</taxon>
    </lineage>
</organism>
<feature type="chain" id="PRO_5040814421" evidence="1">
    <location>
        <begin position="23"/>
        <end position="303"/>
    </location>
</feature>
<dbReference type="Proteomes" id="UP001231445">
    <property type="component" value="Chromosome"/>
</dbReference>
<reference evidence="2 3" key="1">
    <citation type="submission" date="2023-06" db="EMBL/GenBank/DDBJ databases">
        <title>Altererythrobacter rubellus NBRC 112769 genome.</title>
        <authorList>
            <person name="Zhang K."/>
        </authorList>
    </citation>
    <scope>NUCLEOTIDE SEQUENCE [LARGE SCALE GENOMIC DNA]</scope>
    <source>
        <strain evidence="2 3">NBRC 112769</strain>
    </source>
</reference>
<keyword evidence="1" id="KW-0732">Signal</keyword>
<gene>
    <name evidence="2" type="ORF">QQX03_08060</name>
</gene>
<keyword evidence="3" id="KW-1185">Reference proteome</keyword>
<dbReference type="RefSeq" id="WP_285975242.1">
    <property type="nucleotide sequence ID" value="NZ_CP127221.1"/>
</dbReference>
<dbReference type="CDD" id="cd14789">
    <property type="entry name" value="Tiki"/>
    <property type="match status" value="1"/>
</dbReference>
<name>A0A9Y2B6P0_9SPHN</name>
<dbReference type="PANTHER" id="PTHR40590:SF1">
    <property type="entry name" value="CYTOPLASMIC PROTEIN"/>
    <property type="match status" value="1"/>
</dbReference>
<accession>A0A9Y2B6P0</accession>
<proteinExistence type="predicted"/>
<dbReference type="EMBL" id="CP127221">
    <property type="protein sequence ID" value="WIW94926.1"/>
    <property type="molecule type" value="Genomic_DNA"/>
</dbReference>
<dbReference type="AlphaFoldDB" id="A0A9Y2B6P0"/>
<dbReference type="KEGG" id="arue:QQX03_08060"/>
<dbReference type="InterPro" id="IPR047111">
    <property type="entry name" value="YbaP-like"/>
</dbReference>
<protein>
    <submittedName>
        <fullName evidence="2">TraB/GumN family protein</fullName>
    </submittedName>
</protein>
<evidence type="ECO:0000313" key="2">
    <source>
        <dbReference type="EMBL" id="WIW94926.1"/>
    </source>
</evidence>
<evidence type="ECO:0000256" key="1">
    <source>
        <dbReference type="SAM" id="SignalP"/>
    </source>
</evidence>
<dbReference type="Pfam" id="PF01963">
    <property type="entry name" value="TraB_PrgY_gumN"/>
    <property type="match status" value="1"/>
</dbReference>
<sequence length="303" mass="33041">MRIRITTALTVSALLLAGPALAQDEIAPEVTEETAAETGSPALWKVADEDTTIYLFGTVHALPDDVEWSTPMLENALAESDSIVTEIKMGPEIGQEMQTLVMTKGVLPKGTTLRSLLSAEQKASYEEAMGKLSVPPAAFDQFEAWYAGMMMSMLPLLQQGYSPDAGVEKVLLTKAGEKDQQALETIEFQISVFDELPQESQIGFLIDAANGIDEIKPMLDKMVAEWVEGDADALANLMNEGLTDPAVAESLLYMRNRNWADWIDTRLDTPGTVFIAVGAGHLAGDKSVQDYLAEREIETIRVQ</sequence>
<dbReference type="InterPro" id="IPR002816">
    <property type="entry name" value="TraB/PrgY/GumN_fam"/>
</dbReference>
<evidence type="ECO:0000313" key="3">
    <source>
        <dbReference type="Proteomes" id="UP001231445"/>
    </source>
</evidence>
<dbReference type="PANTHER" id="PTHR40590">
    <property type="entry name" value="CYTOPLASMIC PROTEIN-RELATED"/>
    <property type="match status" value="1"/>
</dbReference>